<dbReference type="Gene3D" id="1.10.1900.20">
    <property type="entry name" value="Ribosomal protein L20"/>
    <property type="match status" value="1"/>
</dbReference>
<dbReference type="InterPro" id="IPR005813">
    <property type="entry name" value="Ribosomal_bL20"/>
</dbReference>
<dbReference type="HAMAP" id="MF_00382">
    <property type="entry name" value="Ribosomal_bL20"/>
    <property type="match status" value="1"/>
</dbReference>
<dbReference type="PRINTS" id="PR00062">
    <property type="entry name" value="RIBOSOMALL20"/>
</dbReference>
<dbReference type="Gene3D" id="6.10.160.10">
    <property type="match status" value="1"/>
</dbReference>
<reference evidence="7" key="1">
    <citation type="journal article" date="2020" name="mSystems">
        <title>Genome- and Community-Level Interaction Insights into Carbon Utilization and Element Cycling Functions of Hydrothermarchaeota in Hydrothermal Sediment.</title>
        <authorList>
            <person name="Zhou Z."/>
            <person name="Liu Y."/>
            <person name="Xu W."/>
            <person name="Pan J."/>
            <person name="Luo Z.H."/>
            <person name="Li M."/>
        </authorList>
    </citation>
    <scope>NUCLEOTIDE SEQUENCE [LARGE SCALE GENOMIC DNA]</scope>
    <source>
        <strain evidence="7">SpSt-1182</strain>
    </source>
</reference>
<evidence type="ECO:0000256" key="2">
    <source>
        <dbReference type="ARBA" id="ARBA00022980"/>
    </source>
</evidence>
<evidence type="ECO:0000256" key="3">
    <source>
        <dbReference type="ARBA" id="ARBA00023274"/>
    </source>
</evidence>
<dbReference type="Pfam" id="PF00453">
    <property type="entry name" value="Ribosomal_L20"/>
    <property type="match status" value="1"/>
</dbReference>
<sequence>MARASSGPQTRRRRNKCLSQAKGFRGARRNLYRPARLQVMHGLISAYRERKRKKRTYRALWITRISAALEPLDMSYSRFIYGMRKAGFDLDRSVVSEMAVTAPEDFARLVEAANAALAVEPSAS</sequence>
<comment type="caution">
    <text evidence="7">The sequence shown here is derived from an EMBL/GenBank/DDBJ whole genome shotgun (WGS) entry which is preliminary data.</text>
</comment>
<dbReference type="InterPro" id="IPR035566">
    <property type="entry name" value="Ribosomal_protein_bL20_C"/>
</dbReference>
<dbReference type="GO" id="GO:0006412">
    <property type="term" value="P:translation"/>
    <property type="evidence" value="ECO:0007669"/>
    <property type="project" value="InterPro"/>
</dbReference>
<accession>A0A7V0XF06</accession>
<dbReference type="CDD" id="cd07026">
    <property type="entry name" value="Ribosomal_L20"/>
    <property type="match status" value="1"/>
</dbReference>
<dbReference type="GO" id="GO:0005840">
    <property type="term" value="C:ribosome"/>
    <property type="evidence" value="ECO:0007669"/>
    <property type="project" value="UniProtKB-KW"/>
</dbReference>
<dbReference type="SUPFAM" id="SSF74731">
    <property type="entry name" value="Ribosomal protein L20"/>
    <property type="match status" value="1"/>
</dbReference>
<comment type="similarity">
    <text evidence="1 5 6">Belongs to the bacterial ribosomal protein bL20 family.</text>
</comment>
<proteinExistence type="inferred from homology"/>
<gene>
    <name evidence="5" type="primary">rplT</name>
    <name evidence="7" type="ORF">ENN51_03340</name>
</gene>
<evidence type="ECO:0000256" key="4">
    <source>
        <dbReference type="ARBA" id="ARBA00035172"/>
    </source>
</evidence>
<dbReference type="PANTHER" id="PTHR10986">
    <property type="entry name" value="39S RIBOSOMAL PROTEIN L20"/>
    <property type="match status" value="1"/>
</dbReference>
<dbReference type="GO" id="GO:1990904">
    <property type="term" value="C:ribonucleoprotein complex"/>
    <property type="evidence" value="ECO:0007669"/>
    <property type="project" value="UniProtKB-KW"/>
</dbReference>
<dbReference type="GO" id="GO:0000027">
    <property type="term" value="P:ribosomal large subunit assembly"/>
    <property type="evidence" value="ECO:0007669"/>
    <property type="project" value="UniProtKB-UniRule"/>
</dbReference>
<dbReference type="FunFam" id="1.10.1900.20:FF:000001">
    <property type="entry name" value="50S ribosomal protein L20"/>
    <property type="match status" value="1"/>
</dbReference>
<evidence type="ECO:0000256" key="1">
    <source>
        <dbReference type="ARBA" id="ARBA00007698"/>
    </source>
</evidence>
<evidence type="ECO:0000256" key="5">
    <source>
        <dbReference type="HAMAP-Rule" id="MF_00382"/>
    </source>
</evidence>
<keyword evidence="5 6" id="KW-0699">rRNA-binding</keyword>
<dbReference type="EMBL" id="DSBX01000129">
    <property type="protein sequence ID" value="HDQ99304.1"/>
    <property type="molecule type" value="Genomic_DNA"/>
</dbReference>
<organism evidence="7">
    <name type="scientific">candidate division WOR-3 bacterium</name>
    <dbReference type="NCBI Taxonomy" id="2052148"/>
    <lineage>
        <taxon>Bacteria</taxon>
        <taxon>Bacteria division WOR-3</taxon>
    </lineage>
</organism>
<keyword evidence="2 5" id="KW-0689">Ribosomal protein</keyword>
<dbReference type="Proteomes" id="UP000885672">
    <property type="component" value="Unassembled WGS sequence"/>
</dbReference>
<evidence type="ECO:0000313" key="7">
    <source>
        <dbReference type="EMBL" id="HDQ99304.1"/>
    </source>
</evidence>
<dbReference type="NCBIfam" id="TIGR01032">
    <property type="entry name" value="rplT_bact"/>
    <property type="match status" value="1"/>
</dbReference>
<dbReference type="GO" id="GO:0003735">
    <property type="term" value="F:structural constituent of ribosome"/>
    <property type="evidence" value="ECO:0007669"/>
    <property type="project" value="InterPro"/>
</dbReference>
<name>A0A7V0XF06_UNCW3</name>
<dbReference type="AlphaFoldDB" id="A0A7V0XF06"/>
<comment type="function">
    <text evidence="5 6">Binds directly to 23S ribosomal RNA and is necessary for the in vitro assembly process of the 50S ribosomal subunit. It is not involved in the protein synthesizing functions of that subunit.</text>
</comment>
<evidence type="ECO:0000256" key="6">
    <source>
        <dbReference type="RuleBase" id="RU000560"/>
    </source>
</evidence>
<keyword evidence="3 5" id="KW-0687">Ribonucleoprotein</keyword>
<protein>
    <recommendedName>
        <fullName evidence="4 5">Large ribosomal subunit protein bL20</fullName>
    </recommendedName>
</protein>
<dbReference type="GO" id="GO:0019843">
    <property type="term" value="F:rRNA binding"/>
    <property type="evidence" value="ECO:0007669"/>
    <property type="project" value="UniProtKB-UniRule"/>
</dbReference>
<keyword evidence="5 6" id="KW-0694">RNA-binding</keyword>